<evidence type="ECO:0000256" key="6">
    <source>
        <dbReference type="ARBA" id="ARBA00023295"/>
    </source>
</evidence>
<dbReference type="InterPro" id="IPR029018">
    <property type="entry name" value="Hex-like_dom2"/>
</dbReference>
<evidence type="ECO:0000256" key="3">
    <source>
        <dbReference type="ARBA" id="ARBA00012663"/>
    </source>
</evidence>
<gene>
    <name evidence="9" type="ORF">OEA41_006745</name>
</gene>
<dbReference type="EC" id="3.2.1.52" evidence="3"/>
<evidence type="ECO:0000259" key="7">
    <source>
        <dbReference type="Pfam" id="PF00728"/>
    </source>
</evidence>
<dbReference type="GO" id="GO:0030203">
    <property type="term" value="P:glycosaminoglycan metabolic process"/>
    <property type="evidence" value="ECO:0007669"/>
    <property type="project" value="TreeGrafter"/>
</dbReference>
<comment type="catalytic activity">
    <reaction evidence="1">
        <text>Hydrolysis of terminal non-reducing N-acetyl-D-hexosamine residues in N-acetyl-beta-D-hexosaminides.</text>
        <dbReference type="EC" id="3.2.1.52"/>
    </reaction>
</comment>
<dbReference type="Pfam" id="PF14845">
    <property type="entry name" value="Glycohydro_20b2"/>
    <property type="match status" value="1"/>
</dbReference>
<dbReference type="Pfam" id="PF00728">
    <property type="entry name" value="Glyco_hydro_20"/>
    <property type="match status" value="1"/>
</dbReference>
<feature type="domain" description="Beta-hexosaminidase eukaryotic type N-terminal" evidence="8">
    <location>
        <begin position="9"/>
        <end position="106"/>
    </location>
</feature>
<dbReference type="InterPro" id="IPR017853">
    <property type="entry name" value="GH"/>
</dbReference>
<dbReference type="SUPFAM" id="SSF51445">
    <property type="entry name" value="(Trans)glycosidases"/>
    <property type="match status" value="1"/>
</dbReference>
<dbReference type="PANTHER" id="PTHR22600">
    <property type="entry name" value="BETA-HEXOSAMINIDASE"/>
    <property type="match status" value="1"/>
</dbReference>
<evidence type="ECO:0000313" key="9">
    <source>
        <dbReference type="EMBL" id="KAK3173416.1"/>
    </source>
</evidence>
<keyword evidence="6" id="KW-0326">Glycosidase</keyword>
<comment type="caution">
    <text evidence="9">The sequence shown here is derived from an EMBL/GenBank/DDBJ whole genome shotgun (WGS) entry which is preliminary data.</text>
</comment>
<keyword evidence="4" id="KW-0378">Hydrolase</keyword>
<evidence type="ECO:0000256" key="5">
    <source>
        <dbReference type="ARBA" id="ARBA00023180"/>
    </source>
</evidence>
<evidence type="ECO:0000256" key="1">
    <source>
        <dbReference type="ARBA" id="ARBA00001231"/>
    </source>
</evidence>
<dbReference type="PANTHER" id="PTHR22600:SF58">
    <property type="entry name" value="BETA-HEXOSAMINIDASE"/>
    <property type="match status" value="1"/>
</dbReference>
<name>A0AAD9Z8F1_9LECA</name>
<dbReference type="Proteomes" id="UP001276659">
    <property type="component" value="Unassembled WGS sequence"/>
</dbReference>
<keyword evidence="10" id="KW-1185">Reference proteome</keyword>
<dbReference type="GO" id="GO:0005975">
    <property type="term" value="P:carbohydrate metabolic process"/>
    <property type="evidence" value="ECO:0007669"/>
    <property type="project" value="InterPro"/>
</dbReference>
<feature type="domain" description="Glycoside hydrolase family 20 catalytic" evidence="7">
    <location>
        <begin position="132"/>
        <end position="175"/>
    </location>
</feature>
<dbReference type="GO" id="GO:0016231">
    <property type="term" value="F:beta-N-acetylglucosaminidase activity"/>
    <property type="evidence" value="ECO:0007669"/>
    <property type="project" value="TreeGrafter"/>
</dbReference>
<dbReference type="AlphaFoldDB" id="A0AAD9Z8F1"/>
<dbReference type="InterPro" id="IPR025705">
    <property type="entry name" value="Beta_hexosaminidase_sua/sub"/>
</dbReference>
<dbReference type="EMBL" id="JASNWA010000007">
    <property type="protein sequence ID" value="KAK3173416.1"/>
    <property type="molecule type" value="Genomic_DNA"/>
</dbReference>
<evidence type="ECO:0000313" key="10">
    <source>
        <dbReference type="Proteomes" id="UP001276659"/>
    </source>
</evidence>
<keyword evidence="5" id="KW-0325">Glycoprotein</keyword>
<dbReference type="InterPro" id="IPR015883">
    <property type="entry name" value="Glyco_hydro_20_cat"/>
</dbReference>
<evidence type="ECO:0000256" key="4">
    <source>
        <dbReference type="ARBA" id="ARBA00022801"/>
    </source>
</evidence>
<dbReference type="GO" id="GO:0016020">
    <property type="term" value="C:membrane"/>
    <property type="evidence" value="ECO:0007669"/>
    <property type="project" value="TreeGrafter"/>
</dbReference>
<accession>A0AAD9Z8F1</accession>
<proteinExistence type="inferred from homology"/>
<protein>
    <recommendedName>
        <fullName evidence="3">beta-N-acetylhexosaminidase</fullName>
        <ecNumber evidence="3">3.2.1.52</ecNumber>
    </recommendedName>
</protein>
<dbReference type="SUPFAM" id="SSF55545">
    <property type="entry name" value="beta-N-acetylhexosaminidase-like domain"/>
    <property type="match status" value="1"/>
</dbReference>
<comment type="similarity">
    <text evidence="2">Belongs to the glycosyl hydrolase 20 family.</text>
</comment>
<organism evidence="9 10">
    <name type="scientific">Lepraria neglecta</name>
    <dbReference type="NCBI Taxonomy" id="209136"/>
    <lineage>
        <taxon>Eukaryota</taxon>
        <taxon>Fungi</taxon>
        <taxon>Dikarya</taxon>
        <taxon>Ascomycota</taxon>
        <taxon>Pezizomycotina</taxon>
        <taxon>Lecanoromycetes</taxon>
        <taxon>OSLEUM clade</taxon>
        <taxon>Lecanoromycetidae</taxon>
        <taxon>Lecanorales</taxon>
        <taxon>Lecanorineae</taxon>
        <taxon>Stereocaulaceae</taxon>
        <taxon>Lepraria</taxon>
    </lineage>
</organism>
<reference evidence="9" key="1">
    <citation type="submission" date="2022-11" db="EMBL/GenBank/DDBJ databases">
        <title>Chromosomal genome sequence assembly and mating type (MAT) locus characterization of the leprose asexual lichenized fungus Lepraria neglecta (Nyl.) Erichsen.</title>
        <authorList>
            <person name="Allen J.L."/>
            <person name="Pfeffer B."/>
        </authorList>
    </citation>
    <scope>NUCLEOTIDE SEQUENCE</scope>
    <source>
        <strain evidence="9">Allen 5258</strain>
    </source>
</reference>
<sequence length="175" mass="19750">MPGAINYPQDLLEVAFQRFKSRVFSERFVPYKFHPRKAQFEPSLDGTRIFIKEIIIEGSLVMSQESEHPAVSRDAYSIGISSDGTMLISILSPEGNLRALETLAQLFYAHSGSEKDVYTLYAPLVVKDALAFEHRGLNLDISRNWIPPQDVLRTIEAMGFNKLNKLHLHATDAQS</sequence>
<dbReference type="PRINTS" id="PR00738">
    <property type="entry name" value="GLHYDRLASE20"/>
</dbReference>
<dbReference type="Gene3D" id="3.30.379.10">
    <property type="entry name" value="Chitobiase/beta-hexosaminidase domain 2-like"/>
    <property type="match status" value="1"/>
</dbReference>
<evidence type="ECO:0000259" key="8">
    <source>
        <dbReference type="Pfam" id="PF14845"/>
    </source>
</evidence>
<dbReference type="InterPro" id="IPR029019">
    <property type="entry name" value="HEX_eukaryotic_N"/>
</dbReference>
<evidence type="ECO:0000256" key="2">
    <source>
        <dbReference type="ARBA" id="ARBA00006285"/>
    </source>
</evidence>
<dbReference type="Gene3D" id="3.20.20.80">
    <property type="entry name" value="Glycosidases"/>
    <property type="match status" value="1"/>
</dbReference>